<dbReference type="AlphaFoldDB" id="A0A1W1Y622"/>
<dbReference type="Proteomes" id="UP000192708">
    <property type="component" value="Unassembled WGS sequence"/>
</dbReference>
<evidence type="ECO:0000313" key="2">
    <source>
        <dbReference type="Proteomes" id="UP000192708"/>
    </source>
</evidence>
<organism evidence="1 2">
    <name type="scientific">Polynucleobacter kasalickyi</name>
    <dbReference type="NCBI Taxonomy" id="1938817"/>
    <lineage>
        <taxon>Bacteria</taxon>
        <taxon>Pseudomonadati</taxon>
        <taxon>Pseudomonadota</taxon>
        <taxon>Betaproteobacteria</taxon>
        <taxon>Burkholderiales</taxon>
        <taxon>Burkholderiaceae</taxon>
        <taxon>Polynucleobacter</taxon>
    </lineage>
</organism>
<sequence length="100" mass="11773">MSSNHTILDRELFTQALRQMSEEDLRYLNHMVVEQLRHLAQAKNNHQMAQFRPGDKVNFTAKDGDTKQGTVMRLNKKTVTVWTIDNQEWKVSPLYLRKTT</sequence>
<dbReference type="EMBL" id="FWXJ01000001">
    <property type="protein sequence ID" value="SMC31178.1"/>
    <property type="molecule type" value="Genomic_DNA"/>
</dbReference>
<accession>A0A1W1Y622</accession>
<dbReference type="RefSeq" id="WP_084282176.1">
    <property type="nucleotide sequence ID" value="NZ_FWXJ01000001.1"/>
</dbReference>
<gene>
    <name evidence="1" type="ORF">SAMN06296008_101405</name>
</gene>
<dbReference type="STRING" id="1938817.SAMN06296008_101405"/>
<keyword evidence="2" id="KW-1185">Reference proteome</keyword>
<proteinExistence type="predicted"/>
<name>A0A1W1Y622_9BURK</name>
<evidence type="ECO:0000313" key="1">
    <source>
        <dbReference type="EMBL" id="SMC31178.1"/>
    </source>
</evidence>
<reference evidence="1 2" key="1">
    <citation type="submission" date="2017-04" db="EMBL/GenBank/DDBJ databases">
        <authorList>
            <person name="Afonso C.L."/>
            <person name="Miller P.J."/>
            <person name="Scott M.A."/>
            <person name="Spackman E."/>
            <person name="Goraichik I."/>
            <person name="Dimitrov K.M."/>
            <person name="Suarez D.L."/>
            <person name="Swayne D.E."/>
        </authorList>
    </citation>
    <scope>NUCLEOTIDE SEQUENCE [LARGE SCALE GENOMIC DNA]</scope>
    <source>
        <strain evidence="1 2">VK13</strain>
    </source>
</reference>
<protein>
    <submittedName>
        <fullName evidence="1">Uncharacterized protein</fullName>
    </submittedName>
</protein>
<dbReference type="OrthoDB" id="6195523at2"/>